<dbReference type="PANTHER" id="PTHR22594">
    <property type="entry name" value="ASPARTYL/LYSYL-TRNA SYNTHETASE"/>
    <property type="match status" value="1"/>
</dbReference>
<dbReference type="PANTHER" id="PTHR22594:SF34">
    <property type="entry name" value="ASPARAGINE--TRNA LIGASE, MITOCHONDRIAL-RELATED"/>
    <property type="match status" value="1"/>
</dbReference>
<dbReference type="InterPro" id="IPR004364">
    <property type="entry name" value="Aa-tRNA-synt_II"/>
</dbReference>
<dbReference type="PRINTS" id="PR01042">
    <property type="entry name" value="TRNASYNTHASP"/>
</dbReference>
<protein>
    <recommendedName>
        <fullName evidence="6">Aminoacyl-transfer RNA synthetases class-II family profile domain-containing protein</fullName>
    </recommendedName>
</protein>
<keyword evidence="4" id="KW-0648">Protein biosynthesis</keyword>
<evidence type="ECO:0000313" key="8">
    <source>
        <dbReference type="Proteomes" id="UP001306508"/>
    </source>
</evidence>
<sequence>MLKIFKRKYIIKQLFHDVQNGIVKDGQHVNKLNGYITNINKLKNFTFVDIMDGTTSSSVKLVLSNKNNNIQNITLGDTIQLNNWNVVLTPNRTQFFELQMNSPNSTFNISHSIDLSLQYNEKNINLSTLRNTPLHKFKNNYMASLQRFRSHLELTLFNILSNKFNFIKTDPPIITTNDTEGNNETFKLTSTNSGIFPLNAPNSLNLTVSAQLHLEILAQSLSNVYSLTPCFRAERSDTGRHLTEFWMLELETTEYNTLDELVSLTKNFIISTLKDLLKNQKVVLDWDELINHNNSHKNYLPLPMDTMTTDQISDRWERIANPKNWHEIDYVDVIKELDGNSNAFTTKPPTLDTINENNINSEHEKWVSSTLFSNGFVFIKNYPKSLKPFYMKNNINNKKLQTVQCFDLIFPELGEIIGGSMREDNYEKLIPNVSQDLDWYVQLRRSGYRTSGGFGLGLERFIAYILGVKSIKDTLPFYRSAKSKVTL</sequence>
<keyword evidence="8" id="KW-1185">Reference proteome</keyword>
<evidence type="ECO:0000256" key="3">
    <source>
        <dbReference type="ARBA" id="ARBA00022840"/>
    </source>
</evidence>
<dbReference type="AlphaFoldDB" id="A0AAN7WIX5"/>
<dbReference type="GO" id="GO:0005524">
    <property type="term" value="F:ATP binding"/>
    <property type="evidence" value="ECO:0007669"/>
    <property type="project" value="UniProtKB-KW"/>
</dbReference>
<dbReference type="GO" id="GO:0004816">
    <property type="term" value="F:asparagine-tRNA ligase activity"/>
    <property type="evidence" value="ECO:0007669"/>
    <property type="project" value="TreeGrafter"/>
</dbReference>
<dbReference type="InterPro" id="IPR006195">
    <property type="entry name" value="aa-tRNA-synth_II"/>
</dbReference>
<keyword evidence="1" id="KW-0436">Ligase</keyword>
<accession>A0AAN7WIX5</accession>
<gene>
    <name evidence="7" type="ORF">RI543_001428</name>
</gene>
<dbReference type="GO" id="GO:0005739">
    <property type="term" value="C:mitochondrion"/>
    <property type="evidence" value="ECO:0007669"/>
    <property type="project" value="TreeGrafter"/>
</dbReference>
<feature type="domain" description="Aminoacyl-transfer RNA synthetases class-II family profile" evidence="6">
    <location>
        <begin position="147"/>
        <end position="476"/>
    </location>
</feature>
<evidence type="ECO:0000256" key="5">
    <source>
        <dbReference type="ARBA" id="ARBA00023146"/>
    </source>
</evidence>
<evidence type="ECO:0000256" key="2">
    <source>
        <dbReference type="ARBA" id="ARBA00022741"/>
    </source>
</evidence>
<dbReference type="Pfam" id="PF00152">
    <property type="entry name" value="tRNA-synt_2"/>
    <property type="match status" value="1"/>
</dbReference>
<dbReference type="GO" id="GO:0006421">
    <property type="term" value="P:asparaginyl-tRNA aminoacylation"/>
    <property type="evidence" value="ECO:0007669"/>
    <property type="project" value="TreeGrafter"/>
</dbReference>
<evidence type="ECO:0000256" key="1">
    <source>
        <dbReference type="ARBA" id="ARBA00022598"/>
    </source>
</evidence>
<comment type="caution">
    <text evidence="7">The sequence shown here is derived from an EMBL/GenBank/DDBJ whole genome shotgun (WGS) entry which is preliminary data.</text>
</comment>
<keyword evidence="3" id="KW-0067">ATP-binding</keyword>
<dbReference type="EMBL" id="JAWIZZ010000038">
    <property type="protein sequence ID" value="KAK5781040.1"/>
    <property type="molecule type" value="Genomic_DNA"/>
</dbReference>
<dbReference type="Gene3D" id="3.30.930.10">
    <property type="entry name" value="Bira Bifunctional Protein, Domain 2"/>
    <property type="match status" value="1"/>
</dbReference>
<evidence type="ECO:0000259" key="6">
    <source>
        <dbReference type="PROSITE" id="PS50862"/>
    </source>
</evidence>
<keyword evidence="5" id="KW-0030">Aminoacyl-tRNA synthetase</keyword>
<name>A0AAN7WIX5_9SACH</name>
<dbReference type="InterPro" id="IPR045864">
    <property type="entry name" value="aa-tRNA-synth_II/BPL/LPL"/>
</dbReference>
<dbReference type="InterPro" id="IPR002312">
    <property type="entry name" value="Asp/Asn-tRNA-synth_IIb"/>
</dbReference>
<evidence type="ECO:0000256" key="4">
    <source>
        <dbReference type="ARBA" id="ARBA00022917"/>
    </source>
</evidence>
<dbReference type="Proteomes" id="UP001306508">
    <property type="component" value="Unassembled WGS sequence"/>
</dbReference>
<proteinExistence type="predicted"/>
<keyword evidence="2" id="KW-0547">Nucleotide-binding</keyword>
<reference evidence="8" key="1">
    <citation type="submission" date="2023-07" db="EMBL/GenBank/DDBJ databases">
        <title>A draft genome of Kazachstania heterogenica Y-27499.</title>
        <authorList>
            <person name="Donic C."/>
            <person name="Kralova J.S."/>
            <person name="Fidel L."/>
            <person name="Ben-Dor S."/>
            <person name="Jung S."/>
        </authorList>
    </citation>
    <scope>NUCLEOTIDE SEQUENCE [LARGE SCALE GENOMIC DNA]</scope>
    <source>
        <strain evidence="8">Y27499</strain>
    </source>
</reference>
<evidence type="ECO:0000313" key="7">
    <source>
        <dbReference type="EMBL" id="KAK5781040.1"/>
    </source>
</evidence>
<dbReference type="SUPFAM" id="SSF55681">
    <property type="entry name" value="Class II aaRS and biotin synthetases"/>
    <property type="match status" value="1"/>
</dbReference>
<dbReference type="PROSITE" id="PS50862">
    <property type="entry name" value="AA_TRNA_LIGASE_II"/>
    <property type="match status" value="1"/>
</dbReference>
<organism evidence="7 8">
    <name type="scientific">Arxiozyma heterogenica</name>
    <dbReference type="NCBI Taxonomy" id="278026"/>
    <lineage>
        <taxon>Eukaryota</taxon>
        <taxon>Fungi</taxon>
        <taxon>Dikarya</taxon>
        <taxon>Ascomycota</taxon>
        <taxon>Saccharomycotina</taxon>
        <taxon>Saccharomycetes</taxon>
        <taxon>Saccharomycetales</taxon>
        <taxon>Saccharomycetaceae</taxon>
        <taxon>Arxiozyma</taxon>
    </lineage>
</organism>